<keyword evidence="1" id="KW-0812">Transmembrane</keyword>
<feature type="transmembrane region" description="Helical" evidence="1">
    <location>
        <begin position="6"/>
        <end position="25"/>
    </location>
</feature>
<reference evidence="2 3" key="1">
    <citation type="submission" date="2019-03" db="EMBL/GenBank/DDBJ databases">
        <title>Genomic Encyclopedia of Type Strains, Phase IV (KMG-IV): sequencing the most valuable type-strain genomes for metagenomic binning, comparative biology and taxonomic classification.</title>
        <authorList>
            <person name="Goeker M."/>
        </authorList>
    </citation>
    <scope>NUCLEOTIDE SEQUENCE [LARGE SCALE GENOMIC DNA]</scope>
    <source>
        <strain evidence="2 3">DSM 24629</strain>
    </source>
</reference>
<proteinExistence type="predicted"/>
<dbReference type="RefSeq" id="WP_132251497.1">
    <property type="nucleotide sequence ID" value="NZ_SMAL01000003.1"/>
</dbReference>
<dbReference type="OrthoDB" id="9823707at2"/>
<comment type="caution">
    <text evidence="2">The sequence shown here is derived from an EMBL/GenBank/DDBJ whole genome shotgun (WGS) entry which is preliminary data.</text>
</comment>
<feature type="transmembrane region" description="Helical" evidence="1">
    <location>
        <begin position="118"/>
        <end position="142"/>
    </location>
</feature>
<evidence type="ECO:0000256" key="1">
    <source>
        <dbReference type="SAM" id="Phobius"/>
    </source>
</evidence>
<protein>
    <submittedName>
        <fullName evidence="2">Uncharacterized protein</fullName>
    </submittedName>
</protein>
<gene>
    <name evidence="2" type="ORF">EDC18_103349</name>
</gene>
<evidence type="ECO:0000313" key="2">
    <source>
        <dbReference type="EMBL" id="TCT15641.1"/>
    </source>
</evidence>
<evidence type="ECO:0000313" key="3">
    <source>
        <dbReference type="Proteomes" id="UP000294902"/>
    </source>
</evidence>
<feature type="transmembrane region" description="Helical" evidence="1">
    <location>
        <begin position="53"/>
        <end position="73"/>
    </location>
</feature>
<organism evidence="2 3">
    <name type="scientific">Natranaerovirga pectinivora</name>
    <dbReference type="NCBI Taxonomy" id="682400"/>
    <lineage>
        <taxon>Bacteria</taxon>
        <taxon>Bacillati</taxon>
        <taxon>Bacillota</taxon>
        <taxon>Clostridia</taxon>
        <taxon>Lachnospirales</taxon>
        <taxon>Natranaerovirgaceae</taxon>
        <taxon>Natranaerovirga</taxon>
    </lineage>
</organism>
<dbReference type="Proteomes" id="UP000294902">
    <property type="component" value="Unassembled WGS sequence"/>
</dbReference>
<dbReference type="EMBL" id="SMAL01000003">
    <property type="protein sequence ID" value="TCT15641.1"/>
    <property type="molecule type" value="Genomic_DNA"/>
</dbReference>
<sequence>MFISLTELFLFLLAFVMTLFLIFILQKKAGVNGQVLHFSFGEKEHLRNLQSKIFIFAIPLFIGFLTEAISEVMSVDSNIFIISVIPTGLAFMFTISTLFFVPHLLIKPLQERLLQTRVLYLFIVIIYSIFSGVGALIFSAFSKNSVSNDFVYSLLQNLLFAFILWVIGFTVFLISQRTYRGINVSYEKKMQEEFKQKNDDADKEYIIMQELSRILKETVISAYASIQEEVAATKVDSEEKRLHILNSSLMKRVKDLEYMLEIAEKNSDIKKFKESFNYIGYLPKRLKSSRVDFYNNDYVKRSGYFG</sequence>
<keyword evidence="3" id="KW-1185">Reference proteome</keyword>
<accession>A0A4R3MR46</accession>
<feature type="transmembrane region" description="Helical" evidence="1">
    <location>
        <begin position="79"/>
        <end position="106"/>
    </location>
</feature>
<feature type="transmembrane region" description="Helical" evidence="1">
    <location>
        <begin position="154"/>
        <end position="174"/>
    </location>
</feature>
<name>A0A4R3MR46_9FIRM</name>
<keyword evidence="1" id="KW-0472">Membrane</keyword>
<keyword evidence="1" id="KW-1133">Transmembrane helix</keyword>
<dbReference type="AlphaFoldDB" id="A0A4R3MR46"/>